<feature type="transmembrane region" description="Helical" evidence="1">
    <location>
        <begin position="50"/>
        <end position="68"/>
    </location>
</feature>
<evidence type="ECO:0008006" key="4">
    <source>
        <dbReference type="Google" id="ProtNLM"/>
    </source>
</evidence>
<dbReference type="EMBL" id="ANHZ02000023">
    <property type="protein sequence ID" value="EME35705.1"/>
    <property type="molecule type" value="Genomic_DNA"/>
</dbReference>
<sequence>MPPARAAMLRASTWVLLISLALCALRIPLAEVPDLLDPPGRLLPLWPQSLLWLGMGLIALLGARRGYLSLQRASGARRVFTAGRRQPDVEADPRSPTLALALFVVALLSAVILPPLLVGGWTMQPVELWLGLYGTYGTSVAFATAAWVIFHTGYAILFALILALVQSMGESLIRRAWTRRVPLGGIALGLLLGIPDLFVGGWADLLTTLVSCTLLGVVHLLVGGRLRWSAAASWFLMMFL</sequence>
<evidence type="ECO:0000313" key="3">
    <source>
        <dbReference type="Proteomes" id="UP000009877"/>
    </source>
</evidence>
<keyword evidence="3" id="KW-1185">Reference proteome</keyword>
<accession>M2YB50</accession>
<proteinExistence type="predicted"/>
<name>M2YB50_9MICC</name>
<gene>
    <name evidence="2" type="ORF">C884_01338</name>
</gene>
<evidence type="ECO:0000256" key="1">
    <source>
        <dbReference type="SAM" id="Phobius"/>
    </source>
</evidence>
<dbReference type="AlphaFoldDB" id="M2YB50"/>
<keyword evidence="1" id="KW-0812">Transmembrane</keyword>
<feature type="transmembrane region" description="Helical" evidence="1">
    <location>
        <begin position="98"/>
        <end position="121"/>
    </location>
</feature>
<comment type="caution">
    <text evidence="2">The sequence shown here is derived from an EMBL/GenBank/DDBJ whole genome shotgun (WGS) entry which is preliminary data.</text>
</comment>
<feature type="transmembrane region" description="Helical" evidence="1">
    <location>
        <begin position="141"/>
        <end position="165"/>
    </location>
</feature>
<evidence type="ECO:0000313" key="2">
    <source>
        <dbReference type="EMBL" id="EME35705.1"/>
    </source>
</evidence>
<dbReference type="Proteomes" id="UP000009877">
    <property type="component" value="Unassembled WGS sequence"/>
</dbReference>
<keyword evidence="1" id="KW-1133">Transmembrane helix</keyword>
<feature type="transmembrane region" description="Helical" evidence="1">
    <location>
        <begin position="201"/>
        <end position="222"/>
    </location>
</feature>
<reference evidence="2 3" key="1">
    <citation type="journal article" date="2014" name="Genome Announc.">
        <title>Draft Genome Sequence of Kocuria palustris PEL.</title>
        <authorList>
            <person name="Sharma G."/>
            <person name="Khatri I."/>
            <person name="Subramanian S."/>
        </authorList>
    </citation>
    <scope>NUCLEOTIDE SEQUENCE [LARGE SCALE GENOMIC DNA]</scope>
    <source>
        <strain evidence="2 3">PEL</strain>
    </source>
</reference>
<keyword evidence="1" id="KW-0472">Membrane</keyword>
<feature type="transmembrane region" description="Helical" evidence="1">
    <location>
        <begin position="177"/>
        <end position="195"/>
    </location>
</feature>
<protein>
    <recommendedName>
        <fullName evidence="4">CPBP family intramembrane metalloprotease</fullName>
    </recommendedName>
</protein>
<organism evidence="2 3">
    <name type="scientific">Kocuria palustris PEL</name>
    <dbReference type="NCBI Taxonomy" id="1236550"/>
    <lineage>
        <taxon>Bacteria</taxon>
        <taxon>Bacillati</taxon>
        <taxon>Actinomycetota</taxon>
        <taxon>Actinomycetes</taxon>
        <taxon>Micrococcales</taxon>
        <taxon>Micrococcaceae</taxon>
        <taxon>Kocuria</taxon>
    </lineage>
</organism>